<keyword evidence="1" id="KW-0812">Transmembrane</keyword>
<reference evidence="2" key="1">
    <citation type="journal article" date="2011" name="Genome Biol.">
        <title>The draft genome of the carcinogenic human liver fluke Clonorchis sinensis.</title>
        <authorList>
            <person name="Wang X."/>
            <person name="Chen W."/>
            <person name="Huang Y."/>
            <person name="Sun J."/>
            <person name="Men J."/>
            <person name="Liu H."/>
            <person name="Luo F."/>
            <person name="Guo L."/>
            <person name="Lv X."/>
            <person name="Deng C."/>
            <person name="Zhou C."/>
            <person name="Fan Y."/>
            <person name="Li X."/>
            <person name="Huang L."/>
            <person name="Hu Y."/>
            <person name="Liang C."/>
            <person name="Hu X."/>
            <person name="Xu J."/>
            <person name="Yu X."/>
        </authorList>
    </citation>
    <scope>NUCLEOTIDE SEQUENCE [LARGE SCALE GENOMIC DNA]</scope>
    <source>
        <strain evidence="2">Henan</strain>
    </source>
</reference>
<sequence length="328" mass="37170">SCEPQSPRNIRTLKNKPLKSSHWLVALGVKRFENCTGDFFLLMQVGCTSALMVVSDGMAVWRRKGFAITISSNVRLATDLQAFRHYTRRHLQCAPKVSPRMVTKRLQINTGEQINSRLINYQQAFSDLHKQALKKQLPYARITPKDFVSAVHTDGSELDNAPLIAFSAVICLLHDLINLRVLHSCDRTGQSPRRLAPGLKWGVAVGVVVTLIVFLTVSYTIQVFRVCDRCYHECPIVGFGADLRKCITNNLKCTPHSDVVMDRYREKRFVTMREDIITISQLPFDDVSSYGDETFADHLASARKRQQPPSSRTNELKHGLWSEQSIIK</sequence>
<protein>
    <submittedName>
        <fullName evidence="2">Uncharacterized protein</fullName>
    </submittedName>
</protein>
<feature type="non-terminal residue" evidence="2">
    <location>
        <position position="1"/>
    </location>
</feature>
<proteinExistence type="predicted"/>
<dbReference type="EMBL" id="DF143510">
    <property type="protein sequence ID" value="GAA53492.1"/>
    <property type="molecule type" value="Genomic_DNA"/>
</dbReference>
<keyword evidence="1" id="KW-0472">Membrane</keyword>
<gene>
    <name evidence="2" type="ORF">CLF_110370</name>
</gene>
<reference key="2">
    <citation type="submission" date="2011-10" db="EMBL/GenBank/DDBJ databases">
        <title>The genome and transcriptome sequence of Clonorchis sinensis provide insights into the carcinogenic liver fluke.</title>
        <authorList>
            <person name="Wang X."/>
            <person name="Huang Y."/>
            <person name="Chen W."/>
            <person name="Liu H."/>
            <person name="Guo L."/>
            <person name="Chen Y."/>
            <person name="Luo F."/>
            <person name="Zhou W."/>
            <person name="Sun J."/>
            <person name="Mao Q."/>
            <person name="Liang P."/>
            <person name="Zhou C."/>
            <person name="Tian Y."/>
            <person name="Men J."/>
            <person name="Lv X."/>
            <person name="Huang L."/>
            <person name="Zhou J."/>
            <person name="Hu Y."/>
            <person name="Li R."/>
            <person name="Zhang F."/>
            <person name="Lei H."/>
            <person name="Li X."/>
            <person name="Hu X."/>
            <person name="Liang C."/>
            <person name="Xu J."/>
            <person name="Wu Z."/>
            <person name="Yu X."/>
        </authorList>
    </citation>
    <scope>NUCLEOTIDE SEQUENCE</scope>
    <source>
        <strain>Henan</strain>
    </source>
</reference>
<name>G7YKL0_CLOSI</name>
<accession>G7YKL0</accession>
<evidence type="ECO:0000313" key="2">
    <source>
        <dbReference type="EMBL" id="GAA53492.1"/>
    </source>
</evidence>
<evidence type="ECO:0000313" key="3">
    <source>
        <dbReference type="Proteomes" id="UP000008909"/>
    </source>
</evidence>
<keyword evidence="1" id="KW-1133">Transmembrane helix</keyword>
<dbReference type="AlphaFoldDB" id="G7YKL0"/>
<keyword evidence="3" id="KW-1185">Reference proteome</keyword>
<evidence type="ECO:0000256" key="1">
    <source>
        <dbReference type="SAM" id="Phobius"/>
    </source>
</evidence>
<organism evidence="2 3">
    <name type="scientific">Clonorchis sinensis</name>
    <name type="common">Chinese liver fluke</name>
    <dbReference type="NCBI Taxonomy" id="79923"/>
    <lineage>
        <taxon>Eukaryota</taxon>
        <taxon>Metazoa</taxon>
        <taxon>Spiralia</taxon>
        <taxon>Lophotrochozoa</taxon>
        <taxon>Platyhelminthes</taxon>
        <taxon>Trematoda</taxon>
        <taxon>Digenea</taxon>
        <taxon>Opisthorchiida</taxon>
        <taxon>Opisthorchiata</taxon>
        <taxon>Opisthorchiidae</taxon>
        <taxon>Clonorchis</taxon>
    </lineage>
</organism>
<dbReference type="Proteomes" id="UP000008909">
    <property type="component" value="Unassembled WGS sequence"/>
</dbReference>
<feature type="transmembrane region" description="Helical" evidence="1">
    <location>
        <begin position="201"/>
        <end position="221"/>
    </location>
</feature>